<keyword evidence="1" id="KW-0472">Membrane</keyword>
<reference evidence="2 3" key="1">
    <citation type="submission" date="2019-03" db="EMBL/GenBank/DDBJ databases">
        <title>Genomic Encyclopedia of Archaeal and Bacterial Type Strains, Phase II (KMG-II): from individual species to whole genera.</title>
        <authorList>
            <person name="Goeker M."/>
        </authorList>
    </citation>
    <scope>NUCLEOTIDE SEQUENCE [LARGE SCALE GENOMIC DNA]</scope>
    <source>
        <strain evidence="2 3">ATCC 25309</strain>
    </source>
</reference>
<dbReference type="AlphaFoldDB" id="A0A4R7RN92"/>
<organism evidence="2 3">
    <name type="scientific">Prosthecobacter fusiformis</name>
    <dbReference type="NCBI Taxonomy" id="48464"/>
    <lineage>
        <taxon>Bacteria</taxon>
        <taxon>Pseudomonadati</taxon>
        <taxon>Verrucomicrobiota</taxon>
        <taxon>Verrucomicrobiia</taxon>
        <taxon>Verrucomicrobiales</taxon>
        <taxon>Verrucomicrobiaceae</taxon>
        <taxon>Prosthecobacter</taxon>
    </lineage>
</organism>
<evidence type="ECO:0000313" key="2">
    <source>
        <dbReference type="EMBL" id="TDU66056.1"/>
    </source>
</evidence>
<dbReference type="OrthoDB" id="8911849at2"/>
<keyword evidence="1" id="KW-1133">Transmembrane helix</keyword>
<dbReference type="Proteomes" id="UP000295662">
    <property type="component" value="Unassembled WGS sequence"/>
</dbReference>
<sequence length="252" mass="28313">MAEDTPPPTTENPRPSGCWRLIGMMLLFILLIGGFLVWKFVDVAKEGLAWMGTNFVTQDINQTFRQSVTEIASNQGDILEVSTMQTDETVTNYDMKTLFNQTVYLGTTISEIRLPVVYRYHIKISEDWDLKVENGQCIVHAPALRPSLPPAIRTEGMEKKSEAGWLRFNAAENLAALEKNLTPTLEKRAGNRSHLNLVREASRKSVAEFVKTWLLKQDASTVDQVKSITVIFPDEIPANGQPRIMPPTVQVP</sequence>
<evidence type="ECO:0000256" key="1">
    <source>
        <dbReference type="SAM" id="Phobius"/>
    </source>
</evidence>
<evidence type="ECO:0000313" key="3">
    <source>
        <dbReference type="Proteomes" id="UP000295662"/>
    </source>
</evidence>
<dbReference type="RefSeq" id="WP_133796801.1">
    <property type="nucleotide sequence ID" value="NZ_SOCA01000009.1"/>
</dbReference>
<accession>A0A4R7RN92</accession>
<gene>
    <name evidence="2" type="ORF">EI77_03793</name>
</gene>
<comment type="caution">
    <text evidence="2">The sequence shown here is derived from an EMBL/GenBank/DDBJ whole genome shotgun (WGS) entry which is preliminary data.</text>
</comment>
<protein>
    <recommendedName>
        <fullName evidence="4">DUF4230 domain-containing protein</fullName>
    </recommendedName>
</protein>
<proteinExistence type="predicted"/>
<keyword evidence="1" id="KW-0812">Transmembrane</keyword>
<dbReference type="EMBL" id="SOCA01000009">
    <property type="protein sequence ID" value="TDU66056.1"/>
    <property type="molecule type" value="Genomic_DNA"/>
</dbReference>
<evidence type="ECO:0008006" key="4">
    <source>
        <dbReference type="Google" id="ProtNLM"/>
    </source>
</evidence>
<name>A0A4R7RN92_9BACT</name>
<keyword evidence="3" id="KW-1185">Reference proteome</keyword>
<feature type="transmembrane region" description="Helical" evidence="1">
    <location>
        <begin position="20"/>
        <end position="41"/>
    </location>
</feature>